<organism evidence="2 3">
    <name type="scientific">Trematosphaeria pertusa</name>
    <dbReference type="NCBI Taxonomy" id="390896"/>
    <lineage>
        <taxon>Eukaryota</taxon>
        <taxon>Fungi</taxon>
        <taxon>Dikarya</taxon>
        <taxon>Ascomycota</taxon>
        <taxon>Pezizomycotina</taxon>
        <taxon>Dothideomycetes</taxon>
        <taxon>Pleosporomycetidae</taxon>
        <taxon>Pleosporales</taxon>
        <taxon>Massarineae</taxon>
        <taxon>Trematosphaeriaceae</taxon>
        <taxon>Trematosphaeria</taxon>
    </lineage>
</organism>
<evidence type="ECO:0000313" key="2">
    <source>
        <dbReference type="EMBL" id="KAF2241918.1"/>
    </source>
</evidence>
<reference evidence="2" key="1">
    <citation type="journal article" date="2020" name="Stud. Mycol.">
        <title>101 Dothideomycetes genomes: a test case for predicting lifestyles and emergence of pathogens.</title>
        <authorList>
            <person name="Haridas S."/>
            <person name="Albert R."/>
            <person name="Binder M."/>
            <person name="Bloem J."/>
            <person name="Labutti K."/>
            <person name="Salamov A."/>
            <person name="Andreopoulos B."/>
            <person name="Baker S."/>
            <person name="Barry K."/>
            <person name="Bills G."/>
            <person name="Bluhm B."/>
            <person name="Cannon C."/>
            <person name="Castanera R."/>
            <person name="Culley D."/>
            <person name="Daum C."/>
            <person name="Ezra D."/>
            <person name="Gonzalez J."/>
            <person name="Henrissat B."/>
            <person name="Kuo A."/>
            <person name="Liang C."/>
            <person name="Lipzen A."/>
            <person name="Lutzoni F."/>
            <person name="Magnuson J."/>
            <person name="Mondo S."/>
            <person name="Nolan M."/>
            <person name="Ohm R."/>
            <person name="Pangilinan J."/>
            <person name="Park H.-J."/>
            <person name="Ramirez L."/>
            <person name="Alfaro M."/>
            <person name="Sun H."/>
            <person name="Tritt A."/>
            <person name="Yoshinaga Y."/>
            <person name="Zwiers L.-H."/>
            <person name="Turgeon B."/>
            <person name="Goodwin S."/>
            <person name="Spatafora J."/>
            <person name="Crous P."/>
            <person name="Grigoriev I."/>
        </authorList>
    </citation>
    <scope>NUCLEOTIDE SEQUENCE</scope>
    <source>
        <strain evidence="2">CBS 122368</strain>
    </source>
</reference>
<feature type="region of interest" description="Disordered" evidence="1">
    <location>
        <begin position="1"/>
        <end position="25"/>
    </location>
</feature>
<name>A0A6A6HVY1_9PLEO</name>
<sequence length="111" mass="13152">MAQVERSKRDHAAEVRKLKREHEQHVQNLTSATKETMERALRKDCVEVRCEAETFFTERRSELEPVRAIVSNAWPLLAMKVRPIYKTLVQMGGKFDREVKKLRKDREELET</sequence>
<evidence type="ECO:0000313" key="3">
    <source>
        <dbReference type="Proteomes" id="UP000800094"/>
    </source>
</evidence>
<gene>
    <name evidence="2" type="ORF">BU26DRAFT_571158</name>
</gene>
<proteinExistence type="predicted"/>
<keyword evidence="3" id="KW-1185">Reference proteome</keyword>
<dbReference type="AlphaFoldDB" id="A0A6A6HVY1"/>
<evidence type="ECO:0000256" key="1">
    <source>
        <dbReference type="SAM" id="MobiDB-lite"/>
    </source>
</evidence>
<accession>A0A6A6HVY1</accession>
<dbReference type="RefSeq" id="XP_033676922.1">
    <property type="nucleotide sequence ID" value="XM_033834110.1"/>
</dbReference>
<protein>
    <submittedName>
        <fullName evidence="2">Uncharacterized protein</fullName>
    </submittedName>
</protein>
<dbReference type="EMBL" id="ML987209">
    <property type="protein sequence ID" value="KAF2241918.1"/>
    <property type="molecule type" value="Genomic_DNA"/>
</dbReference>
<dbReference type="Proteomes" id="UP000800094">
    <property type="component" value="Unassembled WGS sequence"/>
</dbReference>
<dbReference type="GeneID" id="54587440"/>